<evidence type="ECO:0000256" key="1">
    <source>
        <dbReference type="SAM" id="Coils"/>
    </source>
</evidence>
<keyword evidence="1" id="KW-0175">Coiled coil</keyword>
<accession>A0A365Y142</accession>
<sequence>MKRIFSVLLLQCSLVFIAYAQNDPIDQGMVQIYGNEEGAAWLNGDEPWQTITKGNYMAIEHLFGGQLKTGYVRQYYILIRRADNMTCGDIQFRFWFSWANKPGHEFQVSKWWGQLWEGGYTLVQIPPTMAQAIKAGLNPGNPSDWFWRIDGRIIGCGSNKSASAKISAMYLRAIDYYQGNTVDVKLNEDGNVTMATRYVLGGGYGDIAVKNGNVGIGSFDPQAKLAVNGTILAKRVKVSQDAADWPDFVFHPDYALPSLDSTAAFVAQNRHLPGIPSAQQIAQNGLDLGEMNKLLLQKVEELTLHLIQQKGENEALKARVEQLEQAQASPRKKKKTKR</sequence>
<dbReference type="EMBL" id="QFFJ01000001">
    <property type="protein sequence ID" value="RBL92336.1"/>
    <property type="molecule type" value="Genomic_DNA"/>
</dbReference>
<dbReference type="Proteomes" id="UP000253410">
    <property type="component" value="Unassembled WGS sequence"/>
</dbReference>
<comment type="caution">
    <text evidence="3">The sequence shown here is derived from an EMBL/GenBank/DDBJ whole genome shotgun (WGS) entry which is preliminary data.</text>
</comment>
<keyword evidence="4" id="KW-1185">Reference proteome</keyword>
<dbReference type="OrthoDB" id="645377at2"/>
<protein>
    <submittedName>
        <fullName evidence="3">Uncharacterized protein</fullName>
    </submittedName>
</protein>
<gene>
    <name evidence="3" type="ORF">DF182_07045</name>
</gene>
<feature type="signal peptide" evidence="2">
    <location>
        <begin position="1"/>
        <end position="20"/>
    </location>
</feature>
<proteinExistence type="predicted"/>
<evidence type="ECO:0000313" key="4">
    <source>
        <dbReference type="Proteomes" id="UP000253410"/>
    </source>
</evidence>
<name>A0A365Y142_9BACT</name>
<keyword evidence="2" id="KW-0732">Signal</keyword>
<dbReference type="RefSeq" id="WP_113614936.1">
    <property type="nucleotide sequence ID" value="NZ_QFFJ01000001.1"/>
</dbReference>
<evidence type="ECO:0000256" key="2">
    <source>
        <dbReference type="SAM" id="SignalP"/>
    </source>
</evidence>
<dbReference type="AlphaFoldDB" id="A0A365Y142"/>
<reference evidence="3 4" key="1">
    <citation type="submission" date="2018-05" db="EMBL/GenBank/DDBJ databases">
        <title>Chitinophaga sp. K3CV102501T nov., isolated from isolated from a monsoon evergreen broad-leaved forest soil.</title>
        <authorList>
            <person name="Lv Y."/>
        </authorList>
    </citation>
    <scope>NUCLEOTIDE SEQUENCE [LARGE SCALE GENOMIC DNA]</scope>
    <source>
        <strain evidence="3 4">GDMCC 1.1325</strain>
    </source>
</reference>
<evidence type="ECO:0000313" key="3">
    <source>
        <dbReference type="EMBL" id="RBL92336.1"/>
    </source>
</evidence>
<feature type="chain" id="PRO_5016776185" evidence="2">
    <location>
        <begin position="21"/>
        <end position="338"/>
    </location>
</feature>
<feature type="coiled-coil region" evidence="1">
    <location>
        <begin position="299"/>
        <end position="326"/>
    </location>
</feature>
<organism evidence="3 4">
    <name type="scientific">Chitinophaga flava</name>
    <dbReference type="NCBI Taxonomy" id="2259036"/>
    <lineage>
        <taxon>Bacteria</taxon>
        <taxon>Pseudomonadati</taxon>
        <taxon>Bacteroidota</taxon>
        <taxon>Chitinophagia</taxon>
        <taxon>Chitinophagales</taxon>
        <taxon>Chitinophagaceae</taxon>
        <taxon>Chitinophaga</taxon>
    </lineage>
</organism>